<dbReference type="GO" id="GO:0005634">
    <property type="term" value="C:nucleus"/>
    <property type="evidence" value="ECO:0007669"/>
    <property type="project" value="TreeGrafter"/>
</dbReference>
<feature type="compositionally biased region" description="Low complexity" evidence="1">
    <location>
        <begin position="426"/>
        <end position="438"/>
    </location>
</feature>
<proteinExistence type="predicted"/>
<dbReference type="InterPro" id="IPR003959">
    <property type="entry name" value="ATPase_AAA_core"/>
</dbReference>
<dbReference type="Proteomes" id="UP001145021">
    <property type="component" value="Unassembled WGS sequence"/>
</dbReference>
<feature type="region of interest" description="Disordered" evidence="1">
    <location>
        <begin position="416"/>
        <end position="439"/>
    </location>
</feature>
<dbReference type="Pfam" id="PF00004">
    <property type="entry name" value="AAA"/>
    <property type="match status" value="1"/>
</dbReference>
<evidence type="ECO:0000313" key="4">
    <source>
        <dbReference type="Proteomes" id="UP001145021"/>
    </source>
</evidence>
<dbReference type="SUPFAM" id="SSF52540">
    <property type="entry name" value="P-loop containing nucleoside triphosphate hydrolases"/>
    <property type="match status" value="1"/>
</dbReference>
<evidence type="ECO:0000313" key="3">
    <source>
        <dbReference type="EMBL" id="KAJ1644343.1"/>
    </source>
</evidence>
<dbReference type="AlphaFoldDB" id="A0A9W8CJJ6"/>
<organism evidence="3 4">
    <name type="scientific">Coemansia asiatica</name>
    <dbReference type="NCBI Taxonomy" id="1052880"/>
    <lineage>
        <taxon>Eukaryota</taxon>
        <taxon>Fungi</taxon>
        <taxon>Fungi incertae sedis</taxon>
        <taxon>Zoopagomycota</taxon>
        <taxon>Kickxellomycotina</taxon>
        <taxon>Kickxellomycetes</taxon>
        <taxon>Kickxellales</taxon>
        <taxon>Kickxellaceae</taxon>
        <taxon>Coemansia</taxon>
    </lineage>
</organism>
<dbReference type="InterPro" id="IPR003593">
    <property type="entry name" value="AAA+_ATPase"/>
</dbReference>
<dbReference type="GO" id="GO:0016887">
    <property type="term" value="F:ATP hydrolysis activity"/>
    <property type="evidence" value="ECO:0007669"/>
    <property type="project" value="InterPro"/>
</dbReference>
<feature type="compositionally biased region" description="Basic and acidic residues" evidence="1">
    <location>
        <begin position="346"/>
        <end position="355"/>
    </location>
</feature>
<reference evidence="3" key="1">
    <citation type="submission" date="2022-07" db="EMBL/GenBank/DDBJ databases">
        <title>Phylogenomic reconstructions and comparative analyses of Kickxellomycotina fungi.</title>
        <authorList>
            <person name="Reynolds N.K."/>
            <person name="Stajich J.E."/>
            <person name="Barry K."/>
            <person name="Grigoriev I.V."/>
            <person name="Crous P."/>
            <person name="Smith M.E."/>
        </authorList>
    </citation>
    <scope>NUCLEOTIDE SEQUENCE</scope>
    <source>
        <strain evidence="3">NBRC 105413</strain>
    </source>
</reference>
<feature type="compositionally biased region" description="Basic residues" evidence="1">
    <location>
        <begin position="377"/>
        <end position="389"/>
    </location>
</feature>
<feature type="compositionally biased region" description="Polar residues" evidence="1">
    <location>
        <begin position="325"/>
        <end position="345"/>
    </location>
</feature>
<dbReference type="GO" id="GO:0005524">
    <property type="term" value="F:ATP binding"/>
    <property type="evidence" value="ECO:0007669"/>
    <property type="project" value="InterPro"/>
</dbReference>
<dbReference type="Gene3D" id="3.40.50.300">
    <property type="entry name" value="P-loop containing nucleotide triphosphate hydrolases"/>
    <property type="match status" value="1"/>
</dbReference>
<evidence type="ECO:0000256" key="1">
    <source>
        <dbReference type="SAM" id="MobiDB-lite"/>
    </source>
</evidence>
<name>A0A9W8CJJ6_9FUNG</name>
<dbReference type="SMART" id="SM00382">
    <property type="entry name" value="AAA"/>
    <property type="match status" value="1"/>
</dbReference>
<accession>A0A9W8CJJ6</accession>
<dbReference type="PANTHER" id="PTHR23389">
    <property type="entry name" value="CHROMOSOME TRANSMISSION FIDELITY FACTOR 18"/>
    <property type="match status" value="1"/>
</dbReference>
<dbReference type="PANTHER" id="PTHR23389:SF21">
    <property type="entry name" value="ATPASE FAMILY AAA DOMAIN-CONTAINING PROTEIN 5"/>
    <property type="match status" value="1"/>
</dbReference>
<feature type="region of interest" description="Disordered" evidence="1">
    <location>
        <begin position="323"/>
        <end position="389"/>
    </location>
</feature>
<sequence>MPLSSKRAHAASAVDKSKGSSNSAPSSVETQQSKRQKQKSAESVVGDKRGRKPKAVTGKPTSIHTFFAVNSKHSVVHTEEAIAMSIDGGSAAEAHAINIEISDVSSANSDLNNADFAFPESGIEAIKPKRPLFRSTGVPAPYPTENAHVPSPTNEPFAYRQASLATGYLVDTVDTACIFNTQSDIAHNIFASSADGGCAQWLGYFKSNVTNLAKHSSYNVRKMHTVIRAILAVLGPQTPNILSVPTHLEPIVPLLEICSKKPAAIDELEIESTQLLSLRYRPKKAREVLDNRRAVLRLYSWIDGMRLRRSTAIAEKIFCSESKDTLNSSSGSKGRSLKWATSNTNSREDSRKHAMDTSSDCGTGSSDDDFMPQKPQRYQKSKRPQRPRKFKDELDDVFAWAQSDGSISSFRENKLIGQQRHRRQGSSDSANASASESEPFTNVVLLEGPSGSGKTAAVYACAEECGFEVYEINPGQRRSGKDVLEVLEDVIMSHTITNSATSTTGKASTSINQLLILIEEVDVLFEQDQRLWPALKQLALKSRRPIVLTCTDSSCFRWETFGFHFVLRFFRPSESVLVPYCFLLCLCEGALVSPTDISSLCKDSKCDLNRIICELDMVIRQVKSRTCLASSDSVEQSPDLNLNLDIGGTLAWILSPLEPEETPESRYRFWISLIESIQPKKSTDSTWYSLWPDPPPSFEPPVLANEEAAYPKSRMASAHKNSFFAQKARAAAMMASDNPLSIASMFISKSSALDRSALPLFSITVQRAQTLFLKSRTDQPTLMHDSIDGIASQCSLVSSMADSLELVTAALDTLSLCCTITGDTPIHRECLKEPLHSYSSPMTDSCIEVNYVVLDYGVISRKNSMLLPDSASSTGKQTSADIDLYLRHYAAETLTEVVSSKGNIIDSFIDKSDFDCAMQSDQYKSLLSFSKTDISKESAANHQLRTALDFVRLKPQRYGLDQIVQDAGYLSYMVKWDWIHQGKEPAPAPSATASKCGLADGADDTHLHLYRIGMRRTRMNTYRAHIKHMPADMQHFIVNWGKFY</sequence>
<dbReference type="GO" id="GO:0003677">
    <property type="term" value="F:DNA binding"/>
    <property type="evidence" value="ECO:0007669"/>
    <property type="project" value="TreeGrafter"/>
</dbReference>
<feature type="region of interest" description="Disordered" evidence="1">
    <location>
        <begin position="1"/>
        <end position="59"/>
    </location>
</feature>
<protein>
    <recommendedName>
        <fullName evidence="2">AAA+ ATPase domain-containing protein</fullName>
    </recommendedName>
</protein>
<dbReference type="EMBL" id="JANBOH010000173">
    <property type="protein sequence ID" value="KAJ1644343.1"/>
    <property type="molecule type" value="Genomic_DNA"/>
</dbReference>
<feature type="compositionally biased region" description="Low complexity" evidence="1">
    <location>
        <begin position="356"/>
        <end position="365"/>
    </location>
</feature>
<comment type="caution">
    <text evidence="3">The sequence shown here is derived from an EMBL/GenBank/DDBJ whole genome shotgun (WGS) entry which is preliminary data.</text>
</comment>
<keyword evidence="4" id="KW-1185">Reference proteome</keyword>
<dbReference type="InterPro" id="IPR027417">
    <property type="entry name" value="P-loop_NTPase"/>
</dbReference>
<gene>
    <name evidence="3" type="ORF">LPJ64_003959</name>
</gene>
<evidence type="ECO:0000259" key="2">
    <source>
        <dbReference type="SMART" id="SM00382"/>
    </source>
</evidence>
<feature type="domain" description="AAA+ ATPase" evidence="2">
    <location>
        <begin position="440"/>
        <end position="582"/>
    </location>
</feature>